<proteinExistence type="predicted"/>
<evidence type="ECO:0000313" key="1">
    <source>
        <dbReference type="EMBL" id="KAF2469591.1"/>
    </source>
</evidence>
<reference evidence="1" key="1">
    <citation type="journal article" date="2020" name="Stud. Mycol.">
        <title>101 Dothideomycetes genomes: a test case for predicting lifestyles and emergence of pathogens.</title>
        <authorList>
            <person name="Haridas S."/>
            <person name="Albert R."/>
            <person name="Binder M."/>
            <person name="Bloem J."/>
            <person name="Labutti K."/>
            <person name="Salamov A."/>
            <person name="Andreopoulos B."/>
            <person name="Baker S."/>
            <person name="Barry K."/>
            <person name="Bills G."/>
            <person name="Bluhm B."/>
            <person name="Cannon C."/>
            <person name="Castanera R."/>
            <person name="Culley D."/>
            <person name="Daum C."/>
            <person name="Ezra D."/>
            <person name="Gonzalez J."/>
            <person name="Henrissat B."/>
            <person name="Kuo A."/>
            <person name="Liang C."/>
            <person name="Lipzen A."/>
            <person name="Lutzoni F."/>
            <person name="Magnuson J."/>
            <person name="Mondo S."/>
            <person name="Nolan M."/>
            <person name="Ohm R."/>
            <person name="Pangilinan J."/>
            <person name="Park H.-J."/>
            <person name="Ramirez L."/>
            <person name="Alfaro M."/>
            <person name="Sun H."/>
            <person name="Tritt A."/>
            <person name="Yoshinaga Y."/>
            <person name="Zwiers L.-H."/>
            <person name="Turgeon B."/>
            <person name="Goodwin S."/>
            <person name="Spatafora J."/>
            <person name="Crous P."/>
            <person name="Grigoriev I."/>
        </authorList>
    </citation>
    <scope>NUCLEOTIDE SEQUENCE</scope>
    <source>
        <strain evidence="1">ATCC 200398</strain>
    </source>
</reference>
<evidence type="ECO:0000313" key="2">
    <source>
        <dbReference type="Proteomes" id="UP000799755"/>
    </source>
</evidence>
<comment type="caution">
    <text evidence="1">The sequence shown here is derived from an EMBL/GenBank/DDBJ whole genome shotgun (WGS) entry which is preliminary data.</text>
</comment>
<gene>
    <name evidence="1" type="ORF">BDR25DRAFT_394254</name>
</gene>
<dbReference type="Proteomes" id="UP000799755">
    <property type="component" value="Unassembled WGS sequence"/>
</dbReference>
<organism evidence="1 2">
    <name type="scientific">Lindgomyces ingoldianus</name>
    <dbReference type="NCBI Taxonomy" id="673940"/>
    <lineage>
        <taxon>Eukaryota</taxon>
        <taxon>Fungi</taxon>
        <taxon>Dikarya</taxon>
        <taxon>Ascomycota</taxon>
        <taxon>Pezizomycotina</taxon>
        <taxon>Dothideomycetes</taxon>
        <taxon>Pleosporomycetidae</taxon>
        <taxon>Pleosporales</taxon>
        <taxon>Lindgomycetaceae</taxon>
        <taxon>Lindgomyces</taxon>
    </lineage>
</organism>
<dbReference type="EMBL" id="MU003511">
    <property type="protein sequence ID" value="KAF2469591.1"/>
    <property type="molecule type" value="Genomic_DNA"/>
</dbReference>
<protein>
    <submittedName>
        <fullName evidence="1">Ammonium transporter</fullName>
    </submittedName>
</protein>
<name>A0ACB6QRN6_9PLEO</name>
<accession>A0ACB6QRN6</accession>
<sequence>MASRHFALSRQCGNEDKQQRNVRVICKALTILFNAALSFMPLSLRVRGTDAKQQALSQTVNMCWCDSPPPYADFLCTQVSGKAQQMPCIAIPAARLGRGYLGVSGVLKAGFRAPIQAIKQSAREHHLDLFLFQPCCPVSPFSSPFCIMTTPSPTNPDWLNKGDNAWQLTAGSLVALQSVPGLMILYAGMVPTKWAVNSAFMAFYAFAAVLICWVVWAYKAAFGEKMLPFVGTPGPVVAMNWELKQAVLPAAKITANFPLSTMVYFQFVFAAITLILMAGAFLGRMSFRAWMVFVPLWLTLSYTVGAFSLWGGGFLFWKGVIDYSGGYVIHLSSGTAGFVGAYWIGPRLKTDRERFTPHSTLLMLTGAGILWIGWNGFNGGDPYAASPDAGAAVLNTNICTAMSLLVWTGLDIIFFKKPSTIGAVQGMITGLVAITPAAGVVAGWGAVIIGACSGSVPWITMNIAGKRLKFFEKVDDTLGVVHTHAVAGALGGFLVGIFATAEGCLAFAAVSPGGAIAGNGKQVGWQIVGALFIIGWNIFWTSAILLFIKYVLRIPLRMTEEELLVGDDAIHGESAYTFSEPRDHHHPMTLHGYGRGGQFELEDEDGGWSAAGEAGLIYWEDWGWDGVK</sequence>
<keyword evidence="2" id="KW-1185">Reference proteome</keyword>